<organism evidence="1">
    <name type="scientific">marine sediment metagenome</name>
    <dbReference type="NCBI Taxonomy" id="412755"/>
    <lineage>
        <taxon>unclassified sequences</taxon>
        <taxon>metagenomes</taxon>
        <taxon>ecological metagenomes</taxon>
    </lineage>
</organism>
<proteinExistence type="predicted"/>
<evidence type="ECO:0000313" key="1">
    <source>
        <dbReference type="EMBL" id="KKL73659.1"/>
    </source>
</evidence>
<protein>
    <recommendedName>
        <fullName evidence="2">DUF669 domain-containing protein</fullName>
    </recommendedName>
</protein>
<evidence type="ECO:0008006" key="2">
    <source>
        <dbReference type="Google" id="ProtNLM"/>
    </source>
</evidence>
<reference evidence="1" key="1">
    <citation type="journal article" date="2015" name="Nature">
        <title>Complex archaea that bridge the gap between prokaryotes and eukaryotes.</title>
        <authorList>
            <person name="Spang A."/>
            <person name="Saw J.H."/>
            <person name="Jorgensen S.L."/>
            <person name="Zaremba-Niedzwiedzka K."/>
            <person name="Martijn J."/>
            <person name="Lind A.E."/>
            <person name="van Eijk R."/>
            <person name="Schleper C."/>
            <person name="Guy L."/>
            <person name="Ettema T.J."/>
        </authorList>
    </citation>
    <scope>NUCLEOTIDE SEQUENCE</scope>
</reference>
<dbReference type="InterPro" id="IPR007731">
    <property type="entry name" value="DUF669"/>
</dbReference>
<dbReference type="Pfam" id="PF05037">
    <property type="entry name" value="DUF669"/>
    <property type="match status" value="1"/>
</dbReference>
<dbReference type="EMBL" id="LAZR01024892">
    <property type="protein sequence ID" value="KKL73659.1"/>
    <property type="molecule type" value="Genomic_DNA"/>
</dbReference>
<comment type="caution">
    <text evidence="1">The sequence shown here is derived from an EMBL/GenBank/DDBJ whole genome shotgun (WGS) entry which is preliminary data.</text>
</comment>
<sequence>MVKVNMNKIEDAEDFSPIPDGAYLCKIVEVDDTKETQNGDPMWRIRWEVLEGDYAGRIIFDNLIFSAKALKRVKLVFSRLGLDVSKDEEAEWTPQMIQDKHARITVLTEEYESEKGPRKRNSVPFNGIEAVESTAAGGGEVVPF</sequence>
<accession>A0A0F9EI45</accession>
<name>A0A0F9EI45_9ZZZZ</name>
<gene>
    <name evidence="1" type="ORF">LCGC14_2072670</name>
</gene>
<dbReference type="AlphaFoldDB" id="A0A0F9EI45"/>